<dbReference type="OrthoDB" id="7707180at2"/>
<organism evidence="2 3">
    <name type="scientific">Cognatiyoonia koreensis</name>
    <dbReference type="NCBI Taxonomy" id="364200"/>
    <lineage>
        <taxon>Bacteria</taxon>
        <taxon>Pseudomonadati</taxon>
        <taxon>Pseudomonadota</taxon>
        <taxon>Alphaproteobacteria</taxon>
        <taxon>Rhodobacterales</taxon>
        <taxon>Paracoccaceae</taxon>
        <taxon>Cognatiyoonia</taxon>
    </lineage>
</organism>
<feature type="transmembrane region" description="Helical" evidence="1">
    <location>
        <begin position="181"/>
        <end position="200"/>
    </location>
</feature>
<accession>A0A1I0RJ56</accession>
<proteinExistence type="predicted"/>
<protein>
    <submittedName>
        <fullName evidence="2">Uncharacterized protein</fullName>
    </submittedName>
</protein>
<dbReference type="STRING" id="364200.SAMN04488515_2768"/>
<dbReference type="Proteomes" id="UP000199167">
    <property type="component" value="Unassembled WGS sequence"/>
</dbReference>
<evidence type="ECO:0000256" key="1">
    <source>
        <dbReference type="SAM" id="Phobius"/>
    </source>
</evidence>
<evidence type="ECO:0000313" key="2">
    <source>
        <dbReference type="EMBL" id="SEW41021.1"/>
    </source>
</evidence>
<reference evidence="2 3" key="1">
    <citation type="submission" date="2016-10" db="EMBL/GenBank/DDBJ databases">
        <authorList>
            <person name="de Groot N.N."/>
        </authorList>
    </citation>
    <scope>NUCLEOTIDE SEQUENCE [LARGE SCALE GENOMIC DNA]</scope>
    <source>
        <strain evidence="2 3">DSM 17925</strain>
    </source>
</reference>
<gene>
    <name evidence="2" type="ORF">SAMN04488515_2768</name>
</gene>
<dbReference type="AlphaFoldDB" id="A0A1I0RJ56"/>
<dbReference type="RefSeq" id="WP_089995896.1">
    <property type="nucleotide sequence ID" value="NZ_FOIZ01000002.1"/>
</dbReference>
<keyword evidence="1" id="KW-1133">Transmembrane helix</keyword>
<name>A0A1I0RJ56_9RHOB</name>
<keyword evidence="1" id="KW-0812">Transmembrane</keyword>
<dbReference type="EMBL" id="FOIZ01000002">
    <property type="protein sequence ID" value="SEW41021.1"/>
    <property type="molecule type" value="Genomic_DNA"/>
</dbReference>
<sequence length="201" mass="22259">MTKIPDPFDLIPSRKAKALPGLRMADLDIAHESVRVSAQPDQVLSDNPLNYDFDMCPVPLTGLGEDEMYLEARWRDPQTHAAMAAADPRLQDLFKRAGFGTELSGVRIPPGQYAREHDRDRHNVIVRLTQSLSEIDTSQMDWGAINRLDFFKAHAEARPVPTAPGGAPAPRRTRPDPKRQFAMIVMVCGIVLLALAALSLP</sequence>
<keyword evidence="3" id="KW-1185">Reference proteome</keyword>
<keyword evidence="1" id="KW-0472">Membrane</keyword>
<evidence type="ECO:0000313" key="3">
    <source>
        <dbReference type="Proteomes" id="UP000199167"/>
    </source>
</evidence>